<comment type="caution">
    <text evidence="4">The sequence shown here is derived from an EMBL/GenBank/DDBJ whole genome shotgun (WGS) entry which is preliminary data.</text>
</comment>
<dbReference type="InterPro" id="IPR006953">
    <property type="entry name" value="Vesicle_Uso1_P115_head"/>
</dbReference>
<evidence type="ECO:0000313" key="5">
    <source>
        <dbReference type="Proteomes" id="UP000222542"/>
    </source>
</evidence>
<dbReference type="GO" id="GO:0005783">
    <property type="term" value="C:endoplasmic reticulum"/>
    <property type="evidence" value="ECO:0000318"/>
    <property type="project" value="GO_Central"/>
</dbReference>
<dbReference type="AlphaFoldDB" id="A0A2G3AKV2"/>
<dbReference type="PANTHER" id="PTHR10013:SF0">
    <property type="entry name" value="GENERAL VESICULAR TRANSPORT FACTOR P115"/>
    <property type="match status" value="1"/>
</dbReference>
<dbReference type="Proteomes" id="UP000222542">
    <property type="component" value="Unassembled WGS sequence"/>
</dbReference>
<name>A0A2G3AKV2_CAPAN</name>
<dbReference type="GO" id="GO:0006886">
    <property type="term" value="P:intracellular protein transport"/>
    <property type="evidence" value="ECO:0000318"/>
    <property type="project" value="GO_Central"/>
</dbReference>
<evidence type="ECO:0000313" key="4">
    <source>
        <dbReference type="EMBL" id="PHT94864.1"/>
    </source>
</evidence>
<comment type="subcellular location">
    <subcellularLocation>
        <location evidence="1">Golgi apparatus</location>
    </subcellularLocation>
</comment>
<proteinExistence type="predicted"/>
<dbReference type="GO" id="GO:0005795">
    <property type="term" value="C:Golgi stack"/>
    <property type="evidence" value="ECO:0000318"/>
    <property type="project" value="GO_Central"/>
</dbReference>
<keyword evidence="2" id="KW-0333">Golgi apparatus</keyword>
<organism evidence="4 5">
    <name type="scientific">Capsicum annuum</name>
    <name type="common">Capsicum pepper</name>
    <dbReference type="NCBI Taxonomy" id="4072"/>
    <lineage>
        <taxon>Eukaryota</taxon>
        <taxon>Viridiplantae</taxon>
        <taxon>Streptophyta</taxon>
        <taxon>Embryophyta</taxon>
        <taxon>Tracheophyta</taxon>
        <taxon>Spermatophyta</taxon>
        <taxon>Magnoliopsida</taxon>
        <taxon>eudicotyledons</taxon>
        <taxon>Gunneridae</taxon>
        <taxon>Pentapetalae</taxon>
        <taxon>asterids</taxon>
        <taxon>lamiids</taxon>
        <taxon>Solanales</taxon>
        <taxon>Solanaceae</taxon>
        <taxon>Solanoideae</taxon>
        <taxon>Capsiceae</taxon>
        <taxon>Capsicum</taxon>
    </lineage>
</organism>
<dbReference type="GO" id="GO:0006888">
    <property type="term" value="P:endoplasmic reticulum to Golgi vesicle-mediated transport"/>
    <property type="evidence" value="ECO:0000318"/>
    <property type="project" value="GO_Central"/>
</dbReference>
<sequence>MQTLLDPNIIGRIKNKLIGEITIKRKELWGDGIILGDIVVDGATGGDRVVDGDSGCDGVVGGGSSGDGVVCGISGVDKFIDAPFAVFETRNNHHYDHTGFTNFGGRYTPLNWHTMIFSHGKGSQSLRDFPPHSLSYAYKCQECKEKHDRVINPINALTVAVKELTSKTGVISSKRISDPFTLLDIKRRKKGIFKKGTTAQNTINFNVKFTYVLACWEGFAHDSHILNDALKRLHGLQIPQDKYYLVDVGYELRRGFIPLYHRTRYQLLILELPVFFRMSSRVITKARKSELQVLQIELEAPTPTLGGPKPLLHRMVKYLAFASSMSKDRKSNASENVFLQPIILKLLIIWLSDCPNVVQYFLDSCPHLTYLLELVLNPTITVSVRGLATVLLGECVIYNKSNASGKDAYSIVDTISQKVGLASYFLKFDEMQKSYLFTSAKPFLSHKPLTRSNVASMAEIEDGENKSSNQKNKHHMLTSVFDSQFIYFF</sequence>
<reference evidence="4 5" key="1">
    <citation type="journal article" date="2014" name="Nat. Genet.">
        <title>Genome sequence of the hot pepper provides insights into the evolution of pungency in Capsicum species.</title>
        <authorList>
            <person name="Kim S."/>
            <person name="Park M."/>
            <person name="Yeom S.I."/>
            <person name="Kim Y.M."/>
            <person name="Lee J.M."/>
            <person name="Lee H.A."/>
            <person name="Seo E."/>
            <person name="Choi J."/>
            <person name="Cheong K."/>
            <person name="Kim K.T."/>
            <person name="Jung K."/>
            <person name="Lee G.W."/>
            <person name="Oh S.K."/>
            <person name="Bae C."/>
            <person name="Kim S.B."/>
            <person name="Lee H.Y."/>
            <person name="Kim S.Y."/>
            <person name="Kim M.S."/>
            <person name="Kang B.C."/>
            <person name="Jo Y.D."/>
            <person name="Yang H.B."/>
            <person name="Jeong H.J."/>
            <person name="Kang W.H."/>
            <person name="Kwon J.K."/>
            <person name="Shin C."/>
            <person name="Lim J.Y."/>
            <person name="Park J.H."/>
            <person name="Huh J.H."/>
            <person name="Kim J.S."/>
            <person name="Kim B.D."/>
            <person name="Cohen O."/>
            <person name="Paran I."/>
            <person name="Suh M.C."/>
            <person name="Lee S.B."/>
            <person name="Kim Y.K."/>
            <person name="Shin Y."/>
            <person name="Noh S.J."/>
            <person name="Park J."/>
            <person name="Seo Y.S."/>
            <person name="Kwon S.Y."/>
            <person name="Kim H.A."/>
            <person name="Park J.M."/>
            <person name="Kim H.J."/>
            <person name="Choi S.B."/>
            <person name="Bosland P.W."/>
            <person name="Reeves G."/>
            <person name="Jo S.H."/>
            <person name="Lee B.W."/>
            <person name="Cho H.T."/>
            <person name="Choi H.S."/>
            <person name="Lee M.S."/>
            <person name="Yu Y."/>
            <person name="Do Choi Y."/>
            <person name="Park B.S."/>
            <person name="van Deynze A."/>
            <person name="Ashrafi H."/>
            <person name="Hill T."/>
            <person name="Kim W.T."/>
            <person name="Pai H.S."/>
            <person name="Ahn H.K."/>
            <person name="Yeam I."/>
            <person name="Giovannoni J.J."/>
            <person name="Rose J.K."/>
            <person name="Sorensen I."/>
            <person name="Lee S.J."/>
            <person name="Kim R.W."/>
            <person name="Choi I.Y."/>
            <person name="Choi B.S."/>
            <person name="Lim J.S."/>
            <person name="Lee Y.H."/>
            <person name="Choi D."/>
        </authorList>
    </citation>
    <scope>NUCLEOTIDE SEQUENCE [LARGE SCALE GENOMIC DNA]</scope>
    <source>
        <strain evidence="5">cv. CM334</strain>
    </source>
</reference>
<dbReference type="Pfam" id="PF04869">
    <property type="entry name" value="Uso1_p115_head"/>
    <property type="match status" value="1"/>
</dbReference>
<dbReference type="GO" id="GO:0048211">
    <property type="term" value="P:Golgi vesicle docking"/>
    <property type="evidence" value="ECO:0000318"/>
    <property type="project" value="GO_Central"/>
</dbReference>
<accession>A0A2G3AKV2</accession>
<evidence type="ECO:0000256" key="1">
    <source>
        <dbReference type="ARBA" id="ARBA00004555"/>
    </source>
</evidence>
<dbReference type="InterPro" id="IPR011989">
    <property type="entry name" value="ARM-like"/>
</dbReference>
<feature type="domain" description="Vesicle tethering protein Uso1/P115-like head" evidence="3">
    <location>
        <begin position="344"/>
        <end position="489"/>
    </location>
</feature>
<reference evidence="4 5" key="2">
    <citation type="journal article" date="2017" name="Genome Biol.">
        <title>New reference genome sequences of hot pepper reveal the massive evolution of plant disease-resistance genes by retroduplication.</title>
        <authorList>
            <person name="Kim S."/>
            <person name="Park J."/>
            <person name="Yeom S.I."/>
            <person name="Kim Y.M."/>
            <person name="Seo E."/>
            <person name="Kim K.T."/>
            <person name="Kim M.S."/>
            <person name="Lee J.M."/>
            <person name="Cheong K."/>
            <person name="Shin H.S."/>
            <person name="Kim S.B."/>
            <person name="Han K."/>
            <person name="Lee J."/>
            <person name="Park M."/>
            <person name="Lee H.A."/>
            <person name="Lee H.Y."/>
            <person name="Lee Y."/>
            <person name="Oh S."/>
            <person name="Lee J.H."/>
            <person name="Choi E."/>
            <person name="Choi E."/>
            <person name="Lee S.E."/>
            <person name="Jeon J."/>
            <person name="Kim H."/>
            <person name="Choi G."/>
            <person name="Song H."/>
            <person name="Lee J."/>
            <person name="Lee S.C."/>
            <person name="Kwon J.K."/>
            <person name="Lee H.Y."/>
            <person name="Koo N."/>
            <person name="Hong Y."/>
            <person name="Kim R.W."/>
            <person name="Kang W.H."/>
            <person name="Huh J.H."/>
            <person name="Kang B.C."/>
            <person name="Yang T.J."/>
            <person name="Lee Y.H."/>
            <person name="Bennetzen J.L."/>
            <person name="Choi D."/>
        </authorList>
    </citation>
    <scope>NUCLEOTIDE SEQUENCE [LARGE SCALE GENOMIC DNA]</scope>
    <source>
        <strain evidence="5">cv. CM334</strain>
    </source>
</reference>
<evidence type="ECO:0000259" key="3">
    <source>
        <dbReference type="Pfam" id="PF04869"/>
    </source>
</evidence>
<protein>
    <recommendedName>
        <fullName evidence="3">Vesicle tethering protein Uso1/P115-like head domain-containing protein</fullName>
    </recommendedName>
</protein>
<dbReference type="PANTHER" id="PTHR10013">
    <property type="entry name" value="GENERAL VESICULAR TRANSPORT FACTOR P115"/>
    <property type="match status" value="1"/>
</dbReference>
<dbReference type="GO" id="GO:0061025">
    <property type="term" value="P:membrane fusion"/>
    <property type="evidence" value="ECO:0000318"/>
    <property type="project" value="GO_Central"/>
</dbReference>
<dbReference type="InterPro" id="IPR024095">
    <property type="entry name" value="Vesicle_P115"/>
</dbReference>
<keyword evidence="5" id="KW-1185">Reference proteome</keyword>
<dbReference type="GO" id="GO:0000139">
    <property type="term" value="C:Golgi membrane"/>
    <property type="evidence" value="ECO:0007669"/>
    <property type="project" value="InterPro"/>
</dbReference>
<dbReference type="Gramene" id="PHT94864">
    <property type="protein sequence ID" value="PHT94864"/>
    <property type="gene ID" value="T459_02746"/>
</dbReference>
<dbReference type="STRING" id="4072.A0A2G3AKV2"/>
<dbReference type="EMBL" id="AYRZ02000001">
    <property type="protein sequence ID" value="PHT94864.1"/>
    <property type="molecule type" value="Genomic_DNA"/>
</dbReference>
<dbReference type="GO" id="GO:0048280">
    <property type="term" value="P:vesicle fusion with Golgi apparatus"/>
    <property type="evidence" value="ECO:0007669"/>
    <property type="project" value="InterPro"/>
</dbReference>
<evidence type="ECO:0000256" key="2">
    <source>
        <dbReference type="ARBA" id="ARBA00023034"/>
    </source>
</evidence>
<gene>
    <name evidence="4" type="ORF">T459_02746</name>
</gene>
<dbReference type="GO" id="GO:0012507">
    <property type="term" value="C:ER to Golgi transport vesicle membrane"/>
    <property type="evidence" value="ECO:0000318"/>
    <property type="project" value="GO_Central"/>
</dbReference>
<dbReference type="Gene3D" id="1.25.10.10">
    <property type="entry name" value="Leucine-rich Repeat Variant"/>
    <property type="match status" value="1"/>
</dbReference>